<gene>
    <name evidence="1" type="ORF">F6X51_26890</name>
</gene>
<keyword evidence="2" id="KW-1185">Reference proteome</keyword>
<proteinExistence type="predicted"/>
<sequence>MDEPRALPPADATDADGLTWLASELAEQQAYGAVLSVAQVAEILPPAAPGEIEMVQDPDGVWRETA</sequence>
<accession>A0A6N6MJZ4</accession>
<protein>
    <submittedName>
        <fullName evidence="1">Uncharacterized protein</fullName>
    </submittedName>
</protein>
<organism evidence="1 2">
    <name type="scientific">Methylobacterium planeticum</name>
    <dbReference type="NCBI Taxonomy" id="2615211"/>
    <lineage>
        <taxon>Bacteria</taxon>
        <taxon>Pseudomonadati</taxon>
        <taxon>Pseudomonadota</taxon>
        <taxon>Alphaproteobacteria</taxon>
        <taxon>Hyphomicrobiales</taxon>
        <taxon>Methylobacteriaceae</taxon>
        <taxon>Methylobacterium</taxon>
    </lineage>
</organism>
<comment type="caution">
    <text evidence="1">The sequence shown here is derived from an EMBL/GenBank/DDBJ whole genome shotgun (WGS) entry which is preliminary data.</text>
</comment>
<evidence type="ECO:0000313" key="2">
    <source>
        <dbReference type="Proteomes" id="UP000441523"/>
    </source>
</evidence>
<dbReference type="AlphaFoldDB" id="A0A6N6MJZ4"/>
<dbReference type="Proteomes" id="UP000441523">
    <property type="component" value="Unassembled WGS sequence"/>
</dbReference>
<reference evidence="1 2" key="1">
    <citation type="submission" date="2019-09" db="EMBL/GenBank/DDBJ databases">
        <title>YIM 132548 draft genome.</title>
        <authorList>
            <person name="Jiang L."/>
        </authorList>
    </citation>
    <scope>NUCLEOTIDE SEQUENCE [LARGE SCALE GENOMIC DNA]</scope>
    <source>
        <strain evidence="1 2">YIM 132548</strain>
    </source>
</reference>
<dbReference type="EMBL" id="VZZJ01000053">
    <property type="protein sequence ID" value="KAB1068488.1"/>
    <property type="molecule type" value="Genomic_DNA"/>
</dbReference>
<evidence type="ECO:0000313" key="1">
    <source>
        <dbReference type="EMBL" id="KAB1068488.1"/>
    </source>
</evidence>
<name>A0A6N6MJZ4_9HYPH</name>
<dbReference type="RefSeq" id="WP_150967037.1">
    <property type="nucleotide sequence ID" value="NZ_VZZJ01000053.1"/>
</dbReference>